<dbReference type="Gene3D" id="3.40.50.1000">
    <property type="entry name" value="HAD superfamily/HAD-like"/>
    <property type="match status" value="1"/>
</dbReference>
<dbReference type="GO" id="GO:0018784">
    <property type="term" value="F:(S)-2-haloacid dehalogenase activity"/>
    <property type="evidence" value="ECO:0007669"/>
    <property type="project" value="UniProtKB-UniRule"/>
</dbReference>
<dbReference type="HOGENOM" id="CLU_045011_3_1_6"/>
<evidence type="ECO:0000256" key="1">
    <source>
        <dbReference type="ARBA" id="ARBA00008106"/>
    </source>
</evidence>
<keyword evidence="2" id="KW-0479">Metal-binding</keyword>
<dbReference type="PANTHER" id="PTHR43316">
    <property type="entry name" value="HYDROLASE, HALOACID DELAHOGENASE-RELATED"/>
    <property type="match status" value="1"/>
</dbReference>
<dbReference type="SFLD" id="SFLDG01129">
    <property type="entry name" value="C1.5:_HAD__Beta-PGM__Phosphata"/>
    <property type="match status" value="1"/>
</dbReference>
<evidence type="ECO:0000256" key="3">
    <source>
        <dbReference type="ARBA" id="ARBA00022801"/>
    </source>
</evidence>
<name>A0A0H3DUB4_EDWTF</name>
<dbReference type="KEGG" id="etd:ETAF_2758"/>
<gene>
    <name evidence="5" type="ordered locus">ETAF_2758</name>
</gene>
<dbReference type="CDD" id="cd02588">
    <property type="entry name" value="HAD_L2-DEX"/>
    <property type="match status" value="1"/>
</dbReference>
<dbReference type="NCBIfam" id="TIGR01493">
    <property type="entry name" value="HAD-SF-IA-v2"/>
    <property type="match status" value="1"/>
</dbReference>
<dbReference type="NCBIfam" id="TIGR01428">
    <property type="entry name" value="HAD_type_II"/>
    <property type="match status" value="1"/>
</dbReference>
<evidence type="ECO:0000256" key="2">
    <source>
        <dbReference type="ARBA" id="ARBA00022723"/>
    </source>
</evidence>
<dbReference type="InterPro" id="IPR036412">
    <property type="entry name" value="HAD-like_sf"/>
</dbReference>
<dbReference type="InterPro" id="IPR006328">
    <property type="entry name" value="2-HAD"/>
</dbReference>
<protein>
    <recommendedName>
        <fullName evidence="4">(S)-2-haloacid dehalogenase</fullName>
        <ecNumber evidence="4">3.8.1.2</ecNumber>
    </recommendedName>
    <alternativeName>
        <fullName evidence="4">2-haloalkanoic acid dehalogenase</fullName>
    </alternativeName>
    <alternativeName>
        <fullName evidence="4">Halocarboxylic acid halidohydrolase</fullName>
    </alternativeName>
    <alternativeName>
        <fullName evidence="4">L-2-haloacid dehalogenase</fullName>
    </alternativeName>
</protein>
<comment type="catalytic activity">
    <reaction evidence="4">
        <text>an (S)-2-haloacid + H2O = a (2R)-2-hydroxycarboxylate + a halide anion + H(+)</text>
        <dbReference type="Rhea" id="RHEA:11192"/>
        <dbReference type="ChEBI" id="CHEBI:15377"/>
        <dbReference type="ChEBI" id="CHEBI:15378"/>
        <dbReference type="ChEBI" id="CHEBI:16042"/>
        <dbReference type="ChEBI" id="CHEBI:58314"/>
        <dbReference type="ChEBI" id="CHEBI:137405"/>
        <dbReference type="EC" id="3.8.1.2"/>
    </reaction>
</comment>
<reference evidence="5 6" key="2">
    <citation type="journal article" date="2011" name="BMC Immunol.">
        <title>Comparison of static immersion and intravenous injection systems for exposure of zebrafish embryos to the natural pathogen Edwardsiella tarda.</title>
        <authorList>
            <person name="van Soest J.J."/>
            <person name="Stockhammer O.W."/>
            <person name="Ordas A."/>
            <person name="Bloemberg G.V."/>
            <person name="Spaink H.P."/>
            <person name="Meijer A.H."/>
        </authorList>
    </citation>
    <scope>NUCLEOTIDE SEQUENCE [LARGE SCALE GENOMIC DNA]</scope>
    <source>
        <strain evidence="5 6">FL6-60</strain>
    </source>
</reference>
<reference evidence="6" key="1">
    <citation type="submission" date="2010-08" db="EMBL/GenBank/DDBJ databases">
        <title>Genome comparisons of Edwardsiella bacteria analysed using deep sequencing technology.</title>
        <authorList>
            <person name="van Soest J.J."/>
            <person name="Henkel C.V."/>
            <person name="Jansen H.J."/>
            <person name="van den Hondel C.A.M.J.J."/>
            <person name="Bloemberg G.V."/>
            <person name="Meijer A.H."/>
            <person name="Spaink H.P."/>
        </authorList>
    </citation>
    <scope>NUCLEOTIDE SEQUENCE [LARGE SCALE GENOMIC DNA]</scope>
    <source>
        <strain evidence="6">FL6-60</strain>
    </source>
</reference>
<dbReference type="SFLD" id="SFLDS00003">
    <property type="entry name" value="Haloacid_Dehalogenase"/>
    <property type="match status" value="1"/>
</dbReference>
<dbReference type="PRINTS" id="PR00413">
    <property type="entry name" value="HADHALOGNASE"/>
</dbReference>
<dbReference type="InterPro" id="IPR051540">
    <property type="entry name" value="S-2-haloacid_dehalogenase"/>
</dbReference>
<dbReference type="InterPro" id="IPR023198">
    <property type="entry name" value="PGP-like_dom2"/>
</dbReference>
<dbReference type="Pfam" id="PF00702">
    <property type="entry name" value="Hydrolase"/>
    <property type="match status" value="1"/>
</dbReference>
<organism evidence="5 6">
    <name type="scientific">Edwardsiella tarda (strain FL6-60)</name>
    <dbReference type="NCBI Taxonomy" id="718251"/>
    <lineage>
        <taxon>Bacteria</taxon>
        <taxon>Pseudomonadati</taxon>
        <taxon>Pseudomonadota</taxon>
        <taxon>Gammaproteobacteria</taxon>
        <taxon>Enterobacterales</taxon>
        <taxon>Hafniaceae</taxon>
        <taxon>Edwardsiella</taxon>
    </lineage>
</organism>
<dbReference type="SUPFAM" id="SSF56784">
    <property type="entry name" value="HAD-like"/>
    <property type="match status" value="1"/>
</dbReference>
<dbReference type="GO" id="GO:0046872">
    <property type="term" value="F:metal ion binding"/>
    <property type="evidence" value="ECO:0007669"/>
    <property type="project" value="UniProtKB-KW"/>
</dbReference>
<keyword evidence="3 4" id="KW-0378">Hydrolase</keyword>
<dbReference type="InterPro" id="IPR023214">
    <property type="entry name" value="HAD_sf"/>
</dbReference>
<dbReference type="PANTHER" id="PTHR43316:SF3">
    <property type="entry name" value="HALOACID DEHALOGENASE, TYPE II (AFU_ORTHOLOGUE AFUA_2G07750)-RELATED"/>
    <property type="match status" value="1"/>
</dbReference>
<comment type="similarity">
    <text evidence="1 4">Belongs to the HAD-like hydrolase superfamily. S-2-haloalkanoic acid dehalogenase family.</text>
</comment>
<dbReference type="AlphaFoldDB" id="A0A0H3DUB4"/>
<dbReference type="EC" id="3.8.1.2" evidence="4"/>
<keyword evidence="6" id="KW-1185">Reference proteome</keyword>
<dbReference type="Gene3D" id="1.10.150.240">
    <property type="entry name" value="Putative phosphatase, domain 2"/>
    <property type="match status" value="1"/>
</dbReference>
<sequence length="241" mass="25618">MDHKPALIFDVNETLLDLDHLAPLFNRLFGSPHVLREWFAQLVLYAQSLTLNHHSLPFGVLGGEVLKMVAATHGKTLPAGASHDLQRAIATLPVWPEVPQALARLKAAGFSLYTLTNNSAEVLYAQLDAAAIAHYFTACFSVDELAAAAFKPAPAVYRAVEQRLGLAGSALCLVACHHWDILGARSAGWQGAMLLRAGNAPLGVGPQPQFVAHDLAQLADQLISHVATPTSEGGAGGRLTQ</sequence>
<dbReference type="InterPro" id="IPR006439">
    <property type="entry name" value="HAD-SF_hydro_IA"/>
</dbReference>
<evidence type="ECO:0000313" key="5">
    <source>
        <dbReference type="EMBL" id="ADM42862.1"/>
    </source>
</evidence>
<accession>A0A0H3DUB4</accession>
<evidence type="ECO:0000313" key="6">
    <source>
        <dbReference type="Proteomes" id="UP000002230"/>
    </source>
</evidence>
<proteinExistence type="inferred from homology"/>
<comment type="function">
    <text evidence="4">Catalyzes the hydrolytic dehalogenation of small (S)-2-haloalkanoic acids to yield the corresponding (R)-2-hydroxyalkanoic acids.</text>
</comment>
<evidence type="ECO:0000256" key="4">
    <source>
        <dbReference type="RuleBase" id="RU368077"/>
    </source>
</evidence>
<dbReference type="Proteomes" id="UP000002230">
    <property type="component" value="Chromosome"/>
</dbReference>
<dbReference type="EMBL" id="CP002154">
    <property type="protein sequence ID" value="ADM42862.1"/>
    <property type="molecule type" value="Genomic_DNA"/>
</dbReference>
<dbReference type="PATRIC" id="fig|718251.5.peg.2864"/>